<dbReference type="PROSITE" id="PS01050">
    <property type="entry name" value="YJEF_C_2"/>
    <property type="match status" value="1"/>
</dbReference>
<dbReference type="PROSITE" id="PS51383">
    <property type="entry name" value="YJEF_C_3"/>
    <property type="match status" value="1"/>
</dbReference>
<evidence type="ECO:0000313" key="9">
    <source>
        <dbReference type="EMBL" id="QDT99384.1"/>
    </source>
</evidence>
<keyword evidence="4 6" id="KW-0520">NAD</keyword>
<comment type="catalytic activity">
    <reaction evidence="6">
        <text>(6S)-NADPHX + ADP = AMP + phosphate + NADPH + H(+)</text>
        <dbReference type="Rhea" id="RHEA:32235"/>
        <dbReference type="ChEBI" id="CHEBI:15378"/>
        <dbReference type="ChEBI" id="CHEBI:43474"/>
        <dbReference type="ChEBI" id="CHEBI:57783"/>
        <dbReference type="ChEBI" id="CHEBI:64076"/>
        <dbReference type="ChEBI" id="CHEBI:456215"/>
        <dbReference type="ChEBI" id="CHEBI:456216"/>
        <dbReference type="EC" id="4.2.1.136"/>
    </reaction>
</comment>
<evidence type="ECO:0000256" key="7">
    <source>
        <dbReference type="SAM" id="MobiDB-lite"/>
    </source>
</evidence>
<feature type="binding site" evidence="6">
    <location>
        <position position="39"/>
    </location>
    <ligand>
        <name>(6S)-NADPHX</name>
        <dbReference type="ChEBI" id="CHEBI:64076"/>
    </ligand>
</feature>
<proteinExistence type="inferred from homology"/>
<dbReference type="InterPro" id="IPR000631">
    <property type="entry name" value="CARKD"/>
</dbReference>
<protein>
    <recommendedName>
        <fullName evidence="6">ADP-dependent (S)-NAD(P)H-hydrate dehydratase</fullName>
        <ecNumber evidence="6">4.2.1.136</ecNumber>
    </recommendedName>
    <alternativeName>
        <fullName evidence="6">ADP-dependent NAD(P)HX dehydratase</fullName>
    </alternativeName>
</protein>
<dbReference type="KEGG" id="gaw:V144x_48950"/>
<evidence type="ECO:0000256" key="3">
    <source>
        <dbReference type="ARBA" id="ARBA00022857"/>
    </source>
</evidence>
<dbReference type="GO" id="GO:0110051">
    <property type="term" value="P:metabolite repair"/>
    <property type="evidence" value="ECO:0007669"/>
    <property type="project" value="TreeGrafter"/>
</dbReference>
<evidence type="ECO:0000256" key="2">
    <source>
        <dbReference type="ARBA" id="ARBA00022840"/>
    </source>
</evidence>
<dbReference type="Pfam" id="PF01256">
    <property type="entry name" value="Carb_kinase"/>
    <property type="match status" value="1"/>
</dbReference>
<evidence type="ECO:0000313" key="10">
    <source>
        <dbReference type="Proteomes" id="UP000318704"/>
    </source>
</evidence>
<comment type="function">
    <text evidence="6">Catalyzes the dehydration of the S-form of NAD(P)HX at the expense of ADP, which is converted to AMP. Together with NAD(P)HX epimerase, which catalyzes the epimerization of the S- and R-forms, the enzyme allows the repair of both epimers of NAD(P)HX, a damaged form of NAD(P)H that is a result of enzymatic or heat-dependent hydration.</text>
</comment>
<dbReference type="RefSeq" id="WP_232102619.1">
    <property type="nucleotide sequence ID" value="NZ_CP037920.1"/>
</dbReference>
<gene>
    <name evidence="6" type="primary">nnrD</name>
    <name evidence="9" type="ORF">V144x_48950</name>
</gene>
<dbReference type="EC" id="4.2.1.136" evidence="6"/>
<dbReference type="CDD" id="cd01171">
    <property type="entry name" value="YXKO-related"/>
    <property type="match status" value="1"/>
</dbReference>
<dbReference type="GO" id="GO:0052856">
    <property type="term" value="F:NAD(P)HX epimerase activity"/>
    <property type="evidence" value="ECO:0007669"/>
    <property type="project" value="TreeGrafter"/>
</dbReference>
<name>A0A517W2A7_9PLAN</name>
<dbReference type="EMBL" id="CP037920">
    <property type="protein sequence ID" value="QDT99384.1"/>
    <property type="molecule type" value="Genomic_DNA"/>
</dbReference>
<feature type="domain" description="YjeF C-terminal" evidence="8">
    <location>
        <begin position="4"/>
        <end position="286"/>
    </location>
</feature>
<keyword evidence="3 6" id="KW-0521">NADP</keyword>
<feature type="binding site" evidence="6">
    <location>
        <position position="110"/>
    </location>
    <ligand>
        <name>(6S)-NADPHX</name>
        <dbReference type="ChEBI" id="CHEBI:64076"/>
    </ligand>
</feature>
<dbReference type="AlphaFoldDB" id="A0A517W2A7"/>
<dbReference type="HAMAP" id="MF_01965">
    <property type="entry name" value="NADHX_dehydratase"/>
    <property type="match status" value="1"/>
</dbReference>
<evidence type="ECO:0000256" key="6">
    <source>
        <dbReference type="HAMAP-Rule" id="MF_01965"/>
    </source>
</evidence>
<dbReference type="GO" id="GO:0052855">
    <property type="term" value="F:ADP-dependent NAD(P)H-hydrate dehydratase activity"/>
    <property type="evidence" value="ECO:0007669"/>
    <property type="project" value="UniProtKB-UniRule"/>
</dbReference>
<keyword evidence="1 6" id="KW-0547">Nucleotide-binding</keyword>
<dbReference type="InterPro" id="IPR017953">
    <property type="entry name" value="Carbohydrate_kinase_pred_CS"/>
</dbReference>
<keyword evidence="2 6" id="KW-0067">ATP-binding</keyword>
<evidence type="ECO:0000256" key="1">
    <source>
        <dbReference type="ARBA" id="ARBA00022741"/>
    </source>
</evidence>
<feature type="binding site" evidence="6">
    <location>
        <position position="227"/>
    </location>
    <ligand>
        <name>(6S)-NADPHX</name>
        <dbReference type="ChEBI" id="CHEBI:64076"/>
    </ligand>
</feature>
<evidence type="ECO:0000256" key="5">
    <source>
        <dbReference type="ARBA" id="ARBA00023239"/>
    </source>
</evidence>
<feature type="binding site" evidence="6">
    <location>
        <position position="161"/>
    </location>
    <ligand>
        <name>(6S)-NADPHX</name>
        <dbReference type="ChEBI" id="CHEBI:64076"/>
    </ligand>
</feature>
<dbReference type="GO" id="GO:0046496">
    <property type="term" value="P:nicotinamide nucleotide metabolic process"/>
    <property type="evidence" value="ECO:0007669"/>
    <property type="project" value="UniProtKB-UniRule"/>
</dbReference>
<dbReference type="GO" id="GO:0005524">
    <property type="term" value="F:ATP binding"/>
    <property type="evidence" value="ECO:0007669"/>
    <property type="project" value="UniProtKB-KW"/>
</dbReference>
<sequence length="291" mass="30459">MNIQRVSDLPSPPVRPENSHKGTFGKVLVIAGSSGMSGAACLSGLGALRGGSGLVFLAIPESIQSIVATVNPCYLTIPLPTDQQGNLSEASKTHLFNQLHDFDAVAIGPGCGQHTWVQEMTLKLYTELKQTLIVDADGLNAIATSGKPLPKAAGPRILTPHPGEFSRLINRSTTEIAQQREELSIAFSKQHQVVLLLKGSHSLITDGTRIAVNTTGNSGLATGGSGDVLTGLITSLAGQGLEAFEAAQLAAHLHGRAGDLAAQQLSQPALIASDLPDYLPEAWLELLQSQN</sequence>
<comment type="similarity">
    <text evidence="6">Belongs to the NnrD/CARKD family.</text>
</comment>
<feature type="binding site" evidence="6">
    <location>
        <position position="226"/>
    </location>
    <ligand>
        <name>AMP</name>
        <dbReference type="ChEBI" id="CHEBI:456215"/>
    </ligand>
</feature>
<dbReference type="PANTHER" id="PTHR12592">
    <property type="entry name" value="ATP-DEPENDENT (S)-NAD(P)H-HYDRATE DEHYDRATASE FAMILY MEMBER"/>
    <property type="match status" value="1"/>
</dbReference>
<dbReference type="SUPFAM" id="SSF53613">
    <property type="entry name" value="Ribokinase-like"/>
    <property type="match status" value="1"/>
</dbReference>
<dbReference type="NCBIfam" id="TIGR00196">
    <property type="entry name" value="yjeF_cterm"/>
    <property type="match status" value="1"/>
</dbReference>
<dbReference type="Proteomes" id="UP000318704">
    <property type="component" value="Chromosome"/>
</dbReference>
<dbReference type="InterPro" id="IPR029056">
    <property type="entry name" value="Ribokinase-like"/>
</dbReference>
<evidence type="ECO:0000259" key="8">
    <source>
        <dbReference type="PROSITE" id="PS51383"/>
    </source>
</evidence>
<organism evidence="9 10">
    <name type="scientific">Gimesia aquarii</name>
    <dbReference type="NCBI Taxonomy" id="2527964"/>
    <lineage>
        <taxon>Bacteria</taxon>
        <taxon>Pseudomonadati</taxon>
        <taxon>Planctomycetota</taxon>
        <taxon>Planctomycetia</taxon>
        <taxon>Planctomycetales</taxon>
        <taxon>Planctomycetaceae</taxon>
        <taxon>Gimesia</taxon>
    </lineage>
</organism>
<feature type="binding site" evidence="6">
    <location>
        <begin position="198"/>
        <end position="202"/>
    </location>
    <ligand>
        <name>AMP</name>
        <dbReference type="ChEBI" id="CHEBI:456215"/>
    </ligand>
</feature>
<comment type="cofactor">
    <cofactor evidence="6">
        <name>Mg(2+)</name>
        <dbReference type="ChEBI" id="CHEBI:18420"/>
    </cofactor>
</comment>
<keyword evidence="5 6" id="KW-0456">Lyase</keyword>
<comment type="subunit">
    <text evidence="6">Homotetramer.</text>
</comment>
<comment type="catalytic activity">
    <reaction evidence="6">
        <text>(6S)-NADHX + ADP = AMP + phosphate + NADH + H(+)</text>
        <dbReference type="Rhea" id="RHEA:32223"/>
        <dbReference type="ChEBI" id="CHEBI:15378"/>
        <dbReference type="ChEBI" id="CHEBI:43474"/>
        <dbReference type="ChEBI" id="CHEBI:57945"/>
        <dbReference type="ChEBI" id="CHEBI:64074"/>
        <dbReference type="ChEBI" id="CHEBI:456215"/>
        <dbReference type="ChEBI" id="CHEBI:456216"/>
        <dbReference type="EC" id="4.2.1.136"/>
    </reaction>
</comment>
<reference evidence="9 10" key="1">
    <citation type="submission" date="2019-03" db="EMBL/GenBank/DDBJ databases">
        <title>Deep-cultivation of Planctomycetes and their phenomic and genomic characterization uncovers novel biology.</title>
        <authorList>
            <person name="Wiegand S."/>
            <person name="Jogler M."/>
            <person name="Boedeker C."/>
            <person name="Pinto D."/>
            <person name="Vollmers J."/>
            <person name="Rivas-Marin E."/>
            <person name="Kohn T."/>
            <person name="Peeters S.H."/>
            <person name="Heuer A."/>
            <person name="Rast P."/>
            <person name="Oberbeckmann S."/>
            <person name="Bunk B."/>
            <person name="Jeske O."/>
            <person name="Meyerdierks A."/>
            <person name="Storesund J.E."/>
            <person name="Kallscheuer N."/>
            <person name="Luecker S."/>
            <person name="Lage O.M."/>
            <person name="Pohl T."/>
            <person name="Merkel B.J."/>
            <person name="Hornburger P."/>
            <person name="Mueller R.-W."/>
            <person name="Bruemmer F."/>
            <person name="Labrenz M."/>
            <person name="Spormann A.M."/>
            <person name="Op den Camp H."/>
            <person name="Overmann J."/>
            <person name="Amann R."/>
            <person name="Jetten M.S.M."/>
            <person name="Mascher T."/>
            <person name="Medema M.H."/>
            <person name="Devos D.P."/>
            <person name="Kaster A.-K."/>
            <person name="Ovreas L."/>
            <person name="Rohde M."/>
            <person name="Galperin M.Y."/>
            <person name="Jogler C."/>
        </authorList>
    </citation>
    <scope>NUCLEOTIDE SEQUENCE [LARGE SCALE GENOMIC DNA]</scope>
    <source>
        <strain evidence="9 10">V144</strain>
    </source>
</reference>
<evidence type="ECO:0000256" key="4">
    <source>
        <dbReference type="ARBA" id="ARBA00023027"/>
    </source>
</evidence>
<dbReference type="Gene3D" id="3.40.1190.20">
    <property type="match status" value="1"/>
</dbReference>
<feature type="region of interest" description="Disordered" evidence="7">
    <location>
        <begin position="1"/>
        <end position="20"/>
    </location>
</feature>
<accession>A0A517W2A7</accession>
<dbReference type="PANTHER" id="PTHR12592:SF0">
    <property type="entry name" value="ATP-DEPENDENT (S)-NAD(P)H-HYDRATE DEHYDRATASE"/>
    <property type="match status" value="1"/>
</dbReference>